<evidence type="ECO:0000256" key="4">
    <source>
        <dbReference type="PROSITE-ProRule" id="PRU00024"/>
    </source>
</evidence>
<reference evidence="8 9" key="1">
    <citation type="submission" date="2024-09" db="EMBL/GenBank/DDBJ databases">
        <title>A chromosome-level genome assembly of Gray's grenadier anchovy, Coilia grayii.</title>
        <authorList>
            <person name="Fu Z."/>
        </authorList>
    </citation>
    <scope>NUCLEOTIDE SEQUENCE [LARGE SCALE GENOMIC DNA]</scope>
    <source>
        <strain evidence="8">G4</strain>
        <tissue evidence="8">Muscle</tissue>
    </source>
</reference>
<dbReference type="PANTHER" id="PTHR24103">
    <property type="entry name" value="E3 UBIQUITIN-PROTEIN LIGASE TRIM"/>
    <property type="match status" value="1"/>
</dbReference>
<dbReference type="Proteomes" id="UP001591681">
    <property type="component" value="Unassembled WGS sequence"/>
</dbReference>
<dbReference type="SMART" id="SM00184">
    <property type="entry name" value="RING"/>
    <property type="match status" value="1"/>
</dbReference>
<dbReference type="PROSITE" id="PS00518">
    <property type="entry name" value="ZF_RING_1"/>
    <property type="match status" value="1"/>
</dbReference>
<keyword evidence="2 4" id="KW-0863">Zinc-finger</keyword>
<feature type="domain" description="B30.2/SPRY" evidence="7">
    <location>
        <begin position="316"/>
        <end position="511"/>
    </location>
</feature>
<dbReference type="Pfam" id="PF00622">
    <property type="entry name" value="SPRY"/>
    <property type="match status" value="1"/>
</dbReference>
<dbReference type="EMBL" id="JBHFQA010000017">
    <property type="protein sequence ID" value="KAL2084702.1"/>
    <property type="molecule type" value="Genomic_DNA"/>
</dbReference>
<dbReference type="Pfam" id="PF00643">
    <property type="entry name" value="zf-B_box"/>
    <property type="match status" value="1"/>
</dbReference>
<evidence type="ECO:0000256" key="3">
    <source>
        <dbReference type="ARBA" id="ARBA00022833"/>
    </source>
</evidence>
<comment type="caution">
    <text evidence="8">The sequence shown here is derived from an EMBL/GenBank/DDBJ whole genome shotgun (WGS) entry which is preliminary data.</text>
</comment>
<dbReference type="InterPro" id="IPR013083">
    <property type="entry name" value="Znf_RING/FYVE/PHD"/>
</dbReference>
<accession>A0ABD1JCA3</accession>
<proteinExistence type="predicted"/>
<keyword evidence="1" id="KW-0479">Metal-binding</keyword>
<dbReference type="InterPro" id="IPR013320">
    <property type="entry name" value="ConA-like_dom_sf"/>
</dbReference>
<gene>
    <name evidence="8" type="ORF">ACEWY4_020220</name>
</gene>
<dbReference type="InterPro" id="IPR027370">
    <property type="entry name" value="Znf-RING_euk"/>
</dbReference>
<dbReference type="Gene3D" id="3.30.160.60">
    <property type="entry name" value="Classic Zinc Finger"/>
    <property type="match status" value="1"/>
</dbReference>
<evidence type="ECO:0000259" key="5">
    <source>
        <dbReference type="PROSITE" id="PS50089"/>
    </source>
</evidence>
<dbReference type="SMART" id="SM00336">
    <property type="entry name" value="BBOX"/>
    <property type="match status" value="1"/>
</dbReference>
<dbReference type="InterPro" id="IPR001870">
    <property type="entry name" value="B30.2/SPRY"/>
</dbReference>
<evidence type="ECO:0000313" key="8">
    <source>
        <dbReference type="EMBL" id="KAL2084702.1"/>
    </source>
</evidence>
<dbReference type="InterPro" id="IPR000315">
    <property type="entry name" value="Znf_B-box"/>
</dbReference>
<dbReference type="InterPro" id="IPR050143">
    <property type="entry name" value="TRIM/RBCC"/>
</dbReference>
<dbReference type="PROSITE" id="PS50119">
    <property type="entry name" value="ZF_BBOX"/>
    <property type="match status" value="1"/>
</dbReference>
<dbReference type="InterPro" id="IPR001841">
    <property type="entry name" value="Znf_RING"/>
</dbReference>
<dbReference type="Gene3D" id="2.60.120.920">
    <property type="match status" value="1"/>
</dbReference>
<evidence type="ECO:0000313" key="9">
    <source>
        <dbReference type="Proteomes" id="UP001591681"/>
    </source>
</evidence>
<dbReference type="Gene3D" id="3.30.40.10">
    <property type="entry name" value="Zinc/RING finger domain, C3HC4 (zinc finger)"/>
    <property type="match status" value="1"/>
</dbReference>
<dbReference type="PROSITE" id="PS50089">
    <property type="entry name" value="ZF_RING_2"/>
    <property type="match status" value="1"/>
</dbReference>
<dbReference type="InterPro" id="IPR003879">
    <property type="entry name" value="Butyrophylin_SPRY"/>
</dbReference>
<name>A0ABD1JCA3_9TELE</name>
<evidence type="ECO:0000259" key="6">
    <source>
        <dbReference type="PROSITE" id="PS50119"/>
    </source>
</evidence>
<dbReference type="SUPFAM" id="SSF49899">
    <property type="entry name" value="Concanavalin A-like lectins/glucanases"/>
    <property type="match status" value="1"/>
</dbReference>
<keyword evidence="3" id="KW-0862">Zinc</keyword>
<dbReference type="CDD" id="cd19800">
    <property type="entry name" value="Bbox2_xNF7-like"/>
    <property type="match status" value="1"/>
</dbReference>
<organism evidence="8 9">
    <name type="scientific">Coilia grayii</name>
    <name type="common">Gray's grenadier anchovy</name>
    <dbReference type="NCBI Taxonomy" id="363190"/>
    <lineage>
        <taxon>Eukaryota</taxon>
        <taxon>Metazoa</taxon>
        <taxon>Chordata</taxon>
        <taxon>Craniata</taxon>
        <taxon>Vertebrata</taxon>
        <taxon>Euteleostomi</taxon>
        <taxon>Actinopterygii</taxon>
        <taxon>Neopterygii</taxon>
        <taxon>Teleostei</taxon>
        <taxon>Clupei</taxon>
        <taxon>Clupeiformes</taxon>
        <taxon>Clupeoidei</taxon>
        <taxon>Engraulidae</taxon>
        <taxon>Coilinae</taxon>
        <taxon>Coilia</taxon>
    </lineage>
</organism>
<dbReference type="PRINTS" id="PR01407">
    <property type="entry name" value="BUTYPHLNCDUF"/>
</dbReference>
<evidence type="ECO:0000256" key="2">
    <source>
        <dbReference type="ARBA" id="ARBA00022771"/>
    </source>
</evidence>
<protein>
    <submittedName>
        <fullName evidence="8">Uncharacterized protein</fullName>
    </submittedName>
</protein>
<keyword evidence="9" id="KW-1185">Reference proteome</keyword>
<dbReference type="AlphaFoldDB" id="A0ABD1JCA3"/>
<feature type="domain" description="RING-type" evidence="5">
    <location>
        <begin position="11"/>
        <end position="52"/>
    </location>
</feature>
<dbReference type="InterPro" id="IPR003877">
    <property type="entry name" value="SPRY_dom"/>
</dbReference>
<dbReference type="GO" id="GO:0008270">
    <property type="term" value="F:zinc ion binding"/>
    <property type="evidence" value="ECO:0007669"/>
    <property type="project" value="UniProtKB-KW"/>
</dbReference>
<feature type="domain" description="B box-type" evidence="6">
    <location>
        <begin position="107"/>
        <end position="148"/>
    </location>
</feature>
<dbReference type="SUPFAM" id="SSF57845">
    <property type="entry name" value="B-box zinc-binding domain"/>
    <property type="match status" value="1"/>
</dbReference>
<evidence type="ECO:0000256" key="1">
    <source>
        <dbReference type="ARBA" id="ARBA00022723"/>
    </source>
</evidence>
<dbReference type="PROSITE" id="PS50188">
    <property type="entry name" value="B302_SPRY"/>
    <property type="match status" value="1"/>
</dbReference>
<dbReference type="Pfam" id="PF13445">
    <property type="entry name" value="zf-RING_UBOX"/>
    <property type="match status" value="1"/>
</dbReference>
<sequence>MASALSEEILCSVCLCEFNDPVSLRCQHSFCRKCITAHLATSGGTGQCPECRHPFGKKHIKANRTLQKVVSAAKEHLQEQKTLETLQESLTSILFETETQPPQRREDATLMCPLHEEKLKLFCEVDQQLLCVVCRDGIQHEGHKCRPAEEVEQRCKAVLSGAVAFLSKENQYLDYMISLQTAEILRTQERSRELSLKISSQFAQLQQLLRQQEQKVLSRLQQEEARVLGPMQTNLSKMTQLAAKDRNTEWLLQSNLSNAQPITFLQWWTSTGHDMVEELLVPDEESAEGQGSLTDQQFLSKLTDLSVSSDVIELGPYETHLPFFVWKEVLKDIKKVPHDDVMAQWDEAYARVGRSGRSIQRADRKGVLGLYRDYRPLARGRAAHWHGRHYWEVEVGRKLDWGVGVCVESPPGQLQEQVMLYLKHGRGYSVVIAGSQETPLNPRGGRPWRVGVYLDCDAGRVSFYDTDSLVLIHTAEFGTAGLPLSLCLSPGCYIDGGDCDALTVCCYQPAPQGDLEFLAGIWRTMLRWDEAFWG</sequence>
<dbReference type="InterPro" id="IPR017907">
    <property type="entry name" value="Znf_RING_CS"/>
</dbReference>
<dbReference type="SMART" id="SM00449">
    <property type="entry name" value="SPRY"/>
    <property type="match status" value="1"/>
</dbReference>
<dbReference type="SUPFAM" id="SSF57850">
    <property type="entry name" value="RING/U-box"/>
    <property type="match status" value="1"/>
</dbReference>
<evidence type="ECO:0000259" key="7">
    <source>
        <dbReference type="PROSITE" id="PS50188"/>
    </source>
</evidence>
<dbReference type="InterPro" id="IPR043136">
    <property type="entry name" value="B30.2/SPRY_sf"/>
</dbReference>